<keyword evidence="2" id="KW-1185">Reference proteome</keyword>
<evidence type="ECO:0000313" key="2">
    <source>
        <dbReference type="Proteomes" id="UP000308600"/>
    </source>
</evidence>
<evidence type="ECO:0000313" key="1">
    <source>
        <dbReference type="EMBL" id="TFK68728.1"/>
    </source>
</evidence>
<sequence>MHILELPREIQLLILSILDVSSTLALRQTCEFFQILTSDTFTWIKKFREQEKIHPVDLRYASGFGSAWPTLSELAPAVKLNQRTAPQWIKTRENGPVKLTSRPSPFMGLKILQDRWLICAYNNGSIQVWDLDDHDADLVDAGHPPPTLFLETTPSGQFWTAFSAAVEGDEITIALTRAAGDPTVVLFCTISLISREFSAIEFAVPGGWIKNIDPLHNVLLLATPDSLLIFNYISKQHQTWQIPQGSGAVYEGILDAQFLGPYVLAITTRAVFFIPFYPNVIPASASGISPEVHLAISHSRRLDFLQSTFRSAVLGGSAQRKYGPGRCDYFITIMAYDVFRGLFRFTLTCSLSPDSDTPSLEMSQTGLYSISNIAPPPMAPPPESPQSLLASRNDELHTPTPTPTVPSSLQELPNPSARGFVSTFSIGLQGKRALWVERQRGNTIRKIHVWDASLPLPSSDDPLFPPMSSARIYTINSFDLSDDRIHCALAELTGRIVLGDRAGRVDILDLNRL</sequence>
<proteinExistence type="predicted"/>
<dbReference type="Proteomes" id="UP000308600">
    <property type="component" value="Unassembled WGS sequence"/>
</dbReference>
<reference evidence="1 2" key="1">
    <citation type="journal article" date="2019" name="Nat. Ecol. Evol.">
        <title>Megaphylogeny resolves global patterns of mushroom evolution.</title>
        <authorList>
            <person name="Varga T."/>
            <person name="Krizsan K."/>
            <person name="Foldi C."/>
            <person name="Dima B."/>
            <person name="Sanchez-Garcia M."/>
            <person name="Sanchez-Ramirez S."/>
            <person name="Szollosi G.J."/>
            <person name="Szarkandi J.G."/>
            <person name="Papp V."/>
            <person name="Albert L."/>
            <person name="Andreopoulos W."/>
            <person name="Angelini C."/>
            <person name="Antonin V."/>
            <person name="Barry K.W."/>
            <person name="Bougher N.L."/>
            <person name="Buchanan P."/>
            <person name="Buyck B."/>
            <person name="Bense V."/>
            <person name="Catcheside P."/>
            <person name="Chovatia M."/>
            <person name="Cooper J."/>
            <person name="Damon W."/>
            <person name="Desjardin D."/>
            <person name="Finy P."/>
            <person name="Geml J."/>
            <person name="Haridas S."/>
            <person name="Hughes K."/>
            <person name="Justo A."/>
            <person name="Karasinski D."/>
            <person name="Kautmanova I."/>
            <person name="Kiss B."/>
            <person name="Kocsube S."/>
            <person name="Kotiranta H."/>
            <person name="LaButti K.M."/>
            <person name="Lechner B.E."/>
            <person name="Liimatainen K."/>
            <person name="Lipzen A."/>
            <person name="Lukacs Z."/>
            <person name="Mihaltcheva S."/>
            <person name="Morgado L.N."/>
            <person name="Niskanen T."/>
            <person name="Noordeloos M.E."/>
            <person name="Ohm R.A."/>
            <person name="Ortiz-Santana B."/>
            <person name="Ovrebo C."/>
            <person name="Racz N."/>
            <person name="Riley R."/>
            <person name="Savchenko A."/>
            <person name="Shiryaev A."/>
            <person name="Soop K."/>
            <person name="Spirin V."/>
            <person name="Szebenyi C."/>
            <person name="Tomsovsky M."/>
            <person name="Tulloss R.E."/>
            <person name="Uehling J."/>
            <person name="Grigoriev I.V."/>
            <person name="Vagvolgyi C."/>
            <person name="Papp T."/>
            <person name="Martin F.M."/>
            <person name="Miettinen O."/>
            <person name="Hibbett D.S."/>
            <person name="Nagy L.G."/>
        </authorList>
    </citation>
    <scope>NUCLEOTIDE SEQUENCE [LARGE SCALE GENOMIC DNA]</scope>
    <source>
        <strain evidence="1 2">NL-1719</strain>
    </source>
</reference>
<protein>
    <submittedName>
        <fullName evidence="1">Uncharacterized protein</fullName>
    </submittedName>
</protein>
<accession>A0ACD3ASN4</accession>
<organism evidence="1 2">
    <name type="scientific">Pluteus cervinus</name>
    <dbReference type="NCBI Taxonomy" id="181527"/>
    <lineage>
        <taxon>Eukaryota</taxon>
        <taxon>Fungi</taxon>
        <taxon>Dikarya</taxon>
        <taxon>Basidiomycota</taxon>
        <taxon>Agaricomycotina</taxon>
        <taxon>Agaricomycetes</taxon>
        <taxon>Agaricomycetidae</taxon>
        <taxon>Agaricales</taxon>
        <taxon>Pluteineae</taxon>
        <taxon>Pluteaceae</taxon>
        <taxon>Pluteus</taxon>
    </lineage>
</organism>
<name>A0ACD3ASN4_9AGAR</name>
<gene>
    <name evidence="1" type="ORF">BDN72DRAFT_897866</name>
</gene>
<dbReference type="EMBL" id="ML208345">
    <property type="protein sequence ID" value="TFK68728.1"/>
    <property type="molecule type" value="Genomic_DNA"/>
</dbReference>